<feature type="region of interest" description="Disordered" evidence="1">
    <location>
        <begin position="1"/>
        <end position="36"/>
    </location>
</feature>
<gene>
    <name evidence="2" type="ORF">SNAT2548_LOCUS19679</name>
</gene>
<feature type="region of interest" description="Disordered" evidence="1">
    <location>
        <begin position="230"/>
        <end position="298"/>
    </location>
</feature>
<evidence type="ECO:0000313" key="3">
    <source>
        <dbReference type="Proteomes" id="UP000604046"/>
    </source>
</evidence>
<comment type="caution">
    <text evidence="2">The sequence shown here is derived from an EMBL/GenBank/DDBJ whole genome shotgun (WGS) entry which is preliminary data.</text>
</comment>
<reference evidence="2" key="1">
    <citation type="submission" date="2021-02" db="EMBL/GenBank/DDBJ databases">
        <authorList>
            <person name="Dougan E. K."/>
            <person name="Rhodes N."/>
            <person name="Thang M."/>
            <person name="Chan C."/>
        </authorList>
    </citation>
    <scope>NUCLEOTIDE SEQUENCE</scope>
</reference>
<feature type="compositionally biased region" description="Basic residues" evidence="1">
    <location>
        <begin position="13"/>
        <end position="27"/>
    </location>
</feature>
<organism evidence="2 3">
    <name type="scientific">Symbiodinium natans</name>
    <dbReference type="NCBI Taxonomy" id="878477"/>
    <lineage>
        <taxon>Eukaryota</taxon>
        <taxon>Sar</taxon>
        <taxon>Alveolata</taxon>
        <taxon>Dinophyceae</taxon>
        <taxon>Suessiales</taxon>
        <taxon>Symbiodiniaceae</taxon>
        <taxon>Symbiodinium</taxon>
    </lineage>
</organism>
<dbReference type="EMBL" id="CAJNDS010002186">
    <property type="protein sequence ID" value="CAE7363840.1"/>
    <property type="molecule type" value="Genomic_DNA"/>
</dbReference>
<proteinExistence type="predicted"/>
<name>A0A812QBJ3_9DINO</name>
<accession>A0A812QBJ3</accession>
<evidence type="ECO:0000256" key="1">
    <source>
        <dbReference type="SAM" id="MobiDB-lite"/>
    </source>
</evidence>
<keyword evidence="3" id="KW-1185">Reference proteome</keyword>
<dbReference type="Proteomes" id="UP000604046">
    <property type="component" value="Unassembled WGS sequence"/>
</dbReference>
<sequence>MASEEKGGETSCRSRRQRRRCRRRRRRPEGWPVRHPALSGAARRRCALPRRRRRSLEGGPLLTLHVALCLIIRRRGHLIDGDEALRAGVGLVRVVDAEHDGAKAAAFAAAVPPRRAMVGAPTGDLAPLPGVGHRYAPASDVAREPADVEVRRELAPPHRRVVGGVALNGLEVVEVVQGEGGERRVVRDVLRPRPVDLHAPFVVGVLGVERFGEIGVVAPSASVCSLLARRTPPAPADPDAPWSPRRPSGTTRKAWVSPEGPPSAGSPGRSDPADRRREPAGRCSSATPVEPSLASPPVPASSAVSVVSAMVSMGAVWRTGGAFGLAAFGVDAAIVAGAGRECLGSLPPAAGPPLAPDPASDVAVGDVGVVLVEDVPPAAEDLVDGVADDAHIGGAANGVNVEGFEDAAAAEDVAVAVVVPPEDAEVAEVAEVGPAAAAPLAAAAADILADPSTVIR</sequence>
<dbReference type="AlphaFoldDB" id="A0A812QBJ3"/>
<evidence type="ECO:0000313" key="2">
    <source>
        <dbReference type="EMBL" id="CAE7363840.1"/>
    </source>
</evidence>
<feature type="compositionally biased region" description="Basic and acidic residues" evidence="1">
    <location>
        <begin position="271"/>
        <end position="280"/>
    </location>
</feature>
<protein>
    <submittedName>
        <fullName evidence="2">Uncharacterized protein</fullName>
    </submittedName>
</protein>
<feature type="compositionally biased region" description="Low complexity" evidence="1">
    <location>
        <begin position="239"/>
        <end position="248"/>
    </location>
</feature>